<accession>A0A0Q0UA30</accession>
<evidence type="ECO:0000256" key="1">
    <source>
        <dbReference type="SAM" id="Phobius"/>
    </source>
</evidence>
<evidence type="ECO:0000313" key="3">
    <source>
        <dbReference type="Proteomes" id="UP000050517"/>
    </source>
</evidence>
<protein>
    <submittedName>
        <fullName evidence="2">ABC-2 family transporter protein</fullName>
    </submittedName>
</protein>
<dbReference type="Proteomes" id="UP000050517">
    <property type="component" value="Unassembled WGS sequence"/>
</dbReference>
<dbReference type="STRING" id="1544416.Cocul_01407"/>
<sequence length="234" mass="24986">MSHFLRLELTRYQRTAIYVAATATIALLAALYFFATIGRFDDSPGSAMFRQYNAVFSLALTVALCVIAIYGSIIYARFIVTDYIGNRRIQLYSYPGGRHQLFLAKNTAFTLTIASASAIGLLLAVAIFFLSETITPIVNSAEGISWVHVLASSASVVILAVSVTLIAGTIGIWRQSVIATIVSAIVAITVLGNGVALSLNGAAWLTWIINAAGVVAALILLMGQARKIRADEVL</sequence>
<keyword evidence="1" id="KW-1133">Transmembrane helix</keyword>
<dbReference type="AlphaFoldDB" id="A0A0Q0UA30"/>
<organism evidence="2 3">
    <name type="scientific">Corynebacterium oculi</name>
    <dbReference type="NCBI Taxonomy" id="1544416"/>
    <lineage>
        <taxon>Bacteria</taxon>
        <taxon>Bacillati</taxon>
        <taxon>Actinomycetota</taxon>
        <taxon>Actinomycetes</taxon>
        <taxon>Mycobacteriales</taxon>
        <taxon>Corynebacteriaceae</taxon>
        <taxon>Corynebacterium</taxon>
    </lineage>
</organism>
<name>A0A0Q0UA30_9CORY</name>
<feature type="transmembrane region" description="Helical" evidence="1">
    <location>
        <begin position="108"/>
        <end position="130"/>
    </location>
</feature>
<keyword evidence="3" id="KW-1185">Reference proteome</keyword>
<keyword evidence="1" id="KW-0812">Transmembrane</keyword>
<dbReference type="OrthoDB" id="5193008at2"/>
<gene>
    <name evidence="2" type="ORF">Cocul_01407</name>
</gene>
<keyword evidence="1" id="KW-0472">Membrane</keyword>
<dbReference type="EMBL" id="LKST01000002">
    <property type="protein sequence ID" value="KQB84599.1"/>
    <property type="molecule type" value="Genomic_DNA"/>
</dbReference>
<comment type="caution">
    <text evidence="2">The sequence shown here is derived from an EMBL/GenBank/DDBJ whole genome shotgun (WGS) entry which is preliminary data.</text>
</comment>
<proteinExistence type="predicted"/>
<feature type="transmembrane region" description="Helical" evidence="1">
    <location>
        <begin position="202"/>
        <end position="221"/>
    </location>
</feature>
<feature type="transmembrane region" description="Helical" evidence="1">
    <location>
        <begin position="177"/>
        <end position="196"/>
    </location>
</feature>
<reference evidence="2 3" key="1">
    <citation type="submission" date="2015-10" db="EMBL/GenBank/DDBJ databases">
        <title>Corynebacteirum lowii and Corynebacterium oculi species nova, derived from human clinical disease and and emended description of Corynebacterium mastiditis.</title>
        <authorList>
            <person name="Bernard K."/>
            <person name="Pacheco A.L."/>
            <person name="Mcdougall C."/>
            <person name="Burtx T."/>
            <person name="Weibe D."/>
            <person name="Tyler S."/>
            <person name="Olson A.B."/>
            <person name="Cnockaert M."/>
            <person name="Eguchi H."/>
            <person name="Kuwahara T."/>
            <person name="Nakayama-Imaohji H."/>
            <person name="Boudewijins M."/>
            <person name="Van Hoecke F."/>
            <person name="Bernier A.-M."/>
            <person name="Vandamme P."/>
        </authorList>
    </citation>
    <scope>NUCLEOTIDE SEQUENCE [LARGE SCALE GENOMIC DNA]</scope>
    <source>
        <strain evidence="2 3">NML 130210</strain>
    </source>
</reference>
<feature type="transmembrane region" description="Helical" evidence="1">
    <location>
        <begin position="55"/>
        <end position="80"/>
    </location>
</feature>
<feature type="transmembrane region" description="Helical" evidence="1">
    <location>
        <begin position="16"/>
        <end position="35"/>
    </location>
</feature>
<dbReference type="PATRIC" id="fig|1544416.3.peg.1410"/>
<dbReference type="RefSeq" id="WP_055122506.1">
    <property type="nucleotide sequence ID" value="NZ_LKST01000002.1"/>
</dbReference>
<feature type="transmembrane region" description="Helical" evidence="1">
    <location>
        <begin position="150"/>
        <end position="170"/>
    </location>
</feature>
<evidence type="ECO:0000313" key="2">
    <source>
        <dbReference type="EMBL" id="KQB84599.1"/>
    </source>
</evidence>